<evidence type="ECO:0000313" key="1">
    <source>
        <dbReference type="EMBL" id="MBE8614758.1"/>
    </source>
</evidence>
<dbReference type="Pfam" id="PF03513">
    <property type="entry name" value="Cloacin_immun"/>
    <property type="match status" value="1"/>
</dbReference>
<dbReference type="GO" id="GO:0015643">
    <property type="term" value="F:toxic substance binding"/>
    <property type="evidence" value="ECO:0007669"/>
    <property type="project" value="InterPro"/>
</dbReference>
<organism evidence="1 2">
    <name type="scientific">Morganella morganii</name>
    <name type="common">Proteus morganii</name>
    <dbReference type="NCBI Taxonomy" id="582"/>
    <lineage>
        <taxon>Bacteria</taxon>
        <taxon>Pseudomonadati</taxon>
        <taxon>Pseudomonadota</taxon>
        <taxon>Gammaproteobacteria</taxon>
        <taxon>Enterobacterales</taxon>
        <taxon>Morganellaceae</taxon>
        <taxon>Morganella</taxon>
    </lineage>
</organism>
<evidence type="ECO:0000313" key="2">
    <source>
        <dbReference type="Proteomes" id="UP000650477"/>
    </source>
</evidence>
<dbReference type="GO" id="GO:0030153">
    <property type="term" value="P:bacteriocin immunity"/>
    <property type="evidence" value="ECO:0007669"/>
    <property type="project" value="InterPro"/>
</dbReference>
<dbReference type="PRINTS" id="PR01296">
    <property type="entry name" value="CLOACNIMMNTY"/>
</dbReference>
<protein>
    <submittedName>
        <fullName evidence="1">Cloacin</fullName>
    </submittedName>
</protein>
<comment type="caution">
    <text evidence="1">The sequence shown here is derived from an EMBL/GenBank/DDBJ whole genome shotgun (WGS) entry which is preliminary data.</text>
</comment>
<dbReference type="InterPro" id="IPR003063">
    <property type="entry name" value="Cloacn_immnty_fam"/>
</dbReference>
<accession>A0A8I0UAL3</accession>
<proteinExistence type="predicted"/>
<dbReference type="RefSeq" id="WP_193830485.1">
    <property type="nucleotide sequence ID" value="NZ_PKLF01000044.1"/>
</dbReference>
<reference evidence="1" key="1">
    <citation type="submission" date="2017-12" db="EMBL/GenBank/DDBJ databases">
        <title>Genome sequencing and analysis.</title>
        <authorList>
            <person name="Huang Y.-T."/>
        </authorList>
    </citation>
    <scope>NUCLEOTIDE SEQUENCE</scope>
    <source>
        <strain evidence="1">VGH116</strain>
    </source>
</reference>
<dbReference type="Proteomes" id="UP000650477">
    <property type="component" value="Unassembled WGS sequence"/>
</dbReference>
<gene>
    <name evidence="1" type="ORF">CYG68_20710</name>
</gene>
<name>A0A8I0UAL3_MORMO</name>
<sequence>MGLKLRIYWFDKKTKDFIGEEYSKDFGDDDFLIEETVNPKNENIINNGEFDLKKEWINAIQKHVTHKIEPDKYNYFIAFDYRDKW</sequence>
<dbReference type="Gene3D" id="3.10.50.20">
    <property type="entry name" value="Cloacin immunity protein"/>
    <property type="match status" value="1"/>
</dbReference>
<dbReference type="EMBL" id="PKLF01000044">
    <property type="protein sequence ID" value="MBE8614758.1"/>
    <property type="molecule type" value="Genomic_DNA"/>
</dbReference>
<dbReference type="AlphaFoldDB" id="A0A8I0UAL3"/>
<dbReference type="SUPFAM" id="SSF54552">
    <property type="entry name" value="Colicin E3 immunity protein"/>
    <property type="match status" value="1"/>
</dbReference>
<dbReference type="InterPro" id="IPR036528">
    <property type="entry name" value="Cloacn_immnty_sf"/>
</dbReference>